<accession>A0AAD5VLF1</accession>
<name>A0AAD5VLF1_9AGAR</name>
<evidence type="ECO:0000256" key="1">
    <source>
        <dbReference type="SAM" id="Phobius"/>
    </source>
</evidence>
<keyword evidence="1" id="KW-1133">Transmembrane helix</keyword>
<gene>
    <name evidence="3" type="ORF">NP233_g11850</name>
</gene>
<evidence type="ECO:0000256" key="2">
    <source>
        <dbReference type="SAM" id="SignalP"/>
    </source>
</evidence>
<evidence type="ECO:0000313" key="4">
    <source>
        <dbReference type="Proteomes" id="UP001213000"/>
    </source>
</evidence>
<feature type="chain" id="PRO_5042288175" evidence="2">
    <location>
        <begin position="24"/>
        <end position="205"/>
    </location>
</feature>
<comment type="caution">
    <text evidence="3">The sequence shown here is derived from an EMBL/GenBank/DDBJ whole genome shotgun (WGS) entry which is preliminary data.</text>
</comment>
<feature type="signal peptide" evidence="2">
    <location>
        <begin position="1"/>
        <end position="23"/>
    </location>
</feature>
<protein>
    <submittedName>
        <fullName evidence="3">Uncharacterized protein</fullName>
    </submittedName>
</protein>
<keyword evidence="1" id="KW-0812">Transmembrane</keyword>
<keyword evidence="1" id="KW-0472">Membrane</keyword>
<reference evidence="3" key="1">
    <citation type="submission" date="2022-07" db="EMBL/GenBank/DDBJ databases">
        <title>Genome Sequence of Leucocoprinus birnbaumii.</title>
        <authorList>
            <person name="Buettner E."/>
        </authorList>
    </citation>
    <scope>NUCLEOTIDE SEQUENCE</scope>
    <source>
        <strain evidence="3">VT141</strain>
    </source>
</reference>
<dbReference type="AlphaFoldDB" id="A0AAD5VLF1"/>
<evidence type="ECO:0000313" key="3">
    <source>
        <dbReference type="EMBL" id="KAJ3556980.1"/>
    </source>
</evidence>
<proteinExistence type="predicted"/>
<keyword evidence="2" id="KW-0732">Signal</keyword>
<keyword evidence="4" id="KW-1185">Reference proteome</keyword>
<sequence>MISQATAISPVWLIATVMMAIHAPDEDSNHQARSSDWLHMYIGTNKGSSGTANHIGQDRVNSDARVDIDFSCILALQNCIIQDVRGPQSLVSTSWEHIIHCQNVEYNARLTMQWGVAKCCSIVGFGRCIKLIAGIFQVSVQWFSFTFIFFLYMKIYPECLKYIELNIEVPTHDDSHIIKTPIQSSKWCFSILCARITLAHFISVL</sequence>
<dbReference type="Proteomes" id="UP001213000">
    <property type="component" value="Unassembled WGS sequence"/>
</dbReference>
<dbReference type="EMBL" id="JANIEX010001527">
    <property type="protein sequence ID" value="KAJ3556980.1"/>
    <property type="molecule type" value="Genomic_DNA"/>
</dbReference>
<feature type="transmembrane region" description="Helical" evidence="1">
    <location>
        <begin position="131"/>
        <end position="152"/>
    </location>
</feature>
<organism evidence="3 4">
    <name type="scientific">Leucocoprinus birnbaumii</name>
    <dbReference type="NCBI Taxonomy" id="56174"/>
    <lineage>
        <taxon>Eukaryota</taxon>
        <taxon>Fungi</taxon>
        <taxon>Dikarya</taxon>
        <taxon>Basidiomycota</taxon>
        <taxon>Agaricomycotina</taxon>
        <taxon>Agaricomycetes</taxon>
        <taxon>Agaricomycetidae</taxon>
        <taxon>Agaricales</taxon>
        <taxon>Agaricineae</taxon>
        <taxon>Agaricaceae</taxon>
        <taxon>Leucocoprinus</taxon>
    </lineage>
</organism>